<organism evidence="1 2">
    <name type="scientific">Mucilaginibacter hurinus</name>
    <dbReference type="NCBI Taxonomy" id="2201324"/>
    <lineage>
        <taxon>Bacteria</taxon>
        <taxon>Pseudomonadati</taxon>
        <taxon>Bacteroidota</taxon>
        <taxon>Sphingobacteriia</taxon>
        <taxon>Sphingobacteriales</taxon>
        <taxon>Sphingobacteriaceae</taxon>
        <taxon>Mucilaginibacter</taxon>
    </lineage>
</organism>
<proteinExistence type="predicted"/>
<protein>
    <submittedName>
        <fullName evidence="1">Uncharacterized protein</fullName>
    </submittedName>
</protein>
<dbReference type="Proteomes" id="UP000253209">
    <property type="component" value="Unassembled WGS sequence"/>
</dbReference>
<evidence type="ECO:0000313" key="2">
    <source>
        <dbReference type="Proteomes" id="UP000253209"/>
    </source>
</evidence>
<reference evidence="1 2" key="1">
    <citation type="submission" date="2018-05" db="EMBL/GenBank/DDBJ databases">
        <title>Mucilaginibacter hurinus sp. nov., isolated from briquette warehouse soil.</title>
        <authorList>
            <person name="Choi L."/>
        </authorList>
    </citation>
    <scope>NUCLEOTIDE SEQUENCE [LARGE SCALE GENOMIC DNA]</scope>
    <source>
        <strain evidence="1 2">ZR32</strain>
    </source>
</reference>
<keyword evidence="2" id="KW-1185">Reference proteome</keyword>
<dbReference type="EMBL" id="QGDC01000005">
    <property type="protein sequence ID" value="RCH54708.1"/>
    <property type="molecule type" value="Genomic_DNA"/>
</dbReference>
<comment type="caution">
    <text evidence="1">The sequence shown here is derived from an EMBL/GenBank/DDBJ whole genome shotgun (WGS) entry which is preliminary data.</text>
</comment>
<dbReference type="AlphaFoldDB" id="A0A367GNT6"/>
<accession>A0A367GNT6</accession>
<gene>
    <name evidence="1" type="ORF">DJ568_09450</name>
</gene>
<name>A0A367GNT6_9SPHI</name>
<sequence>MSEPELTRITALVYNSLWYRLRQLFILIKRQNYIKKTLPQNADAIYPKVGKILKYGIKAVGS</sequence>
<evidence type="ECO:0000313" key="1">
    <source>
        <dbReference type="EMBL" id="RCH54708.1"/>
    </source>
</evidence>